<protein>
    <recommendedName>
        <fullName evidence="8">Phosphoribosylaminoimidazole-succinocarboxamide synthase</fullName>
        <ecNumber evidence="8">6.3.2.6</ecNumber>
    </recommendedName>
    <alternativeName>
        <fullName evidence="8">SAICAR synthetase</fullName>
    </alternativeName>
</protein>
<comment type="pathway">
    <text evidence="1 8">Purine metabolism; IMP biosynthesis via de novo pathway; 5-amino-1-(5-phospho-D-ribosyl)imidazole-4-carboxamide from 5-amino-1-(5-phospho-D-ribosyl)imidazole-4-carboxylate: step 1/2.</text>
</comment>
<evidence type="ECO:0000256" key="2">
    <source>
        <dbReference type="ARBA" id="ARBA00010190"/>
    </source>
</evidence>
<dbReference type="EMBL" id="JACBAZ010000001">
    <property type="protein sequence ID" value="NWK54693.1"/>
    <property type="molecule type" value="Genomic_DNA"/>
</dbReference>
<keyword evidence="4 8" id="KW-0547">Nucleotide-binding</keyword>
<name>A0A851GAQ1_9BACT</name>
<evidence type="ECO:0000256" key="1">
    <source>
        <dbReference type="ARBA" id="ARBA00004672"/>
    </source>
</evidence>
<dbReference type="EC" id="6.3.2.6" evidence="8"/>
<dbReference type="RefSeq" id="WP_178931204.1">
    <property type="nucleotide sequence ID" value="NZ_JACBAZ010000001.1"/>
</dbReference>
<feature type="domain" description="SAICAR synthetase/ADE2 N-terminal" evidence="9">
    <location>
        <begin position="47"/>
        <end position="296"/>
    </location>
</feature>
<sequence>MSLSNLAIAKTDDLPIRHEGSVHSGKVRSVYWLTAEDSARIIEEQGYDVSPGTELAVMVISDRISAYEIIWQGEDGLMGVPGKGASLNATALHWFKEFEKAGLAGNHVLASPHPLVWIVQKAKPVMVEGIARQYITGSMWRGYERGERDICGIPLPEGLTNGGKLDELLITPSTKGILQGIPGVPEKDDVNVTRQQILDNYEAFAFHSPEDVDHYEKLLAEGFKIISDQADQADQLLVDTKFEFGYIPNASGDGYSMIYIDEVGTLDSSRYWDKPAYADGKIVENSKEMFRKFLCDSVPEADVLLNKERMDEREVLGTSFKVPTEALMATSELYKSTAEQLTGTAVPAIENARQEILDALSAYGIVE</sequence>
<dbReference type="Pfam" id="PF01259">
    <property type="entry name" value="SAICAR_synt"/>
    <property type="match status" value="1"/>
</dbReference>
<dbReference type="GO" id="GO:0004639">
    <property type="term" value="F:phosphoribosylaminoimidazolesuccinocarboxamide synthase activity"/>
    <property type="evidence" value="ECO:0007669"/>
    <property type="project" value="UniProtKB-UniRule"/>
</dbReference>
<evidence type="ECO:0000256" key="5">
    <source>
        <dbReference type="ARBA" id="ARBA00022755"/>
    </source>
</evidence>
<dbReference type="AlphaFoldDB" id="A0A851GAQ1"/>
<keyword evidence="6 8" id="KW-0067">ATP-binding</keyword>
<dbReference type="NCBIfam" id="TIGR02735">
    <property type="entry name" value="purC_vibrio"/>
    <property type="match status" value="1"/>
</dbReference>
<evidence type="ECO:0000256" key="8">
    <source>
        <dbReference type="HAMAP-Rule" id="MF_00137"/>
    </source>
</evidence>
<keyword evidence="5 8" id="KW-0658">Purine biosynthesis</keyword>
<proteinExistence type="inferred from homology"/>
<evidence type="ECO:0000256" key="3">
    <source>
        <dbReference type="ARBA" id="ARBA00022598"/>
    </source>
</evidence>
<evidence type="ECO:0000256" key="4">
    <source>
        <dbReference type="ARBA" id="ARBA00022741"/>
    </source>
</evidence>
<evidence type="ECO:0000313" key="11">
    <source>
        <dbReference type="Proteomes" id="UP000557872"/>
    </source>
</evidence>
<dbReference type="GO" id="GO:0005524">
    <property type="term" value="F:ATP binding"/>
    <property type="evidence" value="ECO:0007669"/>
    <property type="project" value="UniProtKB-KW"/>
</dbReference>
<dbReference type="SUPFAM" id="SSF56104">
    <property type="entry name" value="SAICAR synthase-like"/>
    <property type="match status" value="1"/>
</dbReference>
<dbReference type="Gene3D" id="3.30.200.20">
    <property type="entry name" value="Phosphorylase Kinase, domain 1"/>
    <property type="match status" value="1"/>
</dbReference>
<comment type="catalytic activity">
    <reaction evidence="7 8">
        <text>5-amino-1-(5-phospho-D-ribosyl)imidazole-4-carboxylate + L-aspartate + ATP = (2S)-2-[5-amino-1-(5-phospho-beta-D-ribosyl)imidazole-4-carboxamido]succinate + ADP + phosphate + 2 H(+)</text>
        <dbReference type="Rhea" id="RHEA:22628"/>
        <dbReference type="ChEBI" id="CHEBI:15378"/>
        <dbReference type="ChEBI" id="CHEBI:29991"/>
        <dbReference type="ChEBI" id="CHEBI:30616"/>
        <dbReference type="ChEBI" id="CHEBI:43474"/>
        <dbReference type="ChEBI" id="CHEBI:58443"/>
        <dbReference type="ChEBI" id="CHEBI:77657"/>
        <dbReference type="ChEBI" id="CHEBI:456216"/>
        <dbReference type="EC" id="6.3.2.6"/>
    </reaction>
</comment>
<comment type="similarity">
    <text evidence="2 8">Belongs to the SAICAR synthetase family.</text>
</comment>
<dbReference type="PANTHER" id="PTHR43700:SF1">
    <property type="entry name" value="PHOSPHORIBOSYLAMINOIMIDAZOLE-SUCCINOCARBOXAMIDE SYNTHASE"/>
    <property type="match status" value="1"/>
</dbReference>
<dbReference type="InterPro" id="IPR018236">
    <property type="entry name" value="SAICAR_synthetase_CS"/>
</dbReference>
<dbReference type="GO" id="GO:0006189">
    <property type="term" value="P:'de novo' IMP biosynthetic process"/>
    <property type="evidence" value="ECO:0007669"/>
    <property type="project" value="UniProtKB-UniRule"/>
</dbReference>
<dbReference type="PANTHER" id="PTHR43700">
    <property type="entry name" value="PHOSPHORIBOSYLAMINOIMIDAZOLE-SUCCINOCARBOXAMIDE SYNTHASE"/>
    <property type="match status" value="1"/>
</dbReference>
<organism evidence="10 11">
    <name type="scientific">Oceaniferula marina</name>
    <dbReference type="NCBI Taxonomy" id="2748318"/>
    <lineage>
        <taxon>Bacteria</taxon>
        <taxon>Pseudomonadati</taxon>
        <taxon>Verrucomicrobiota</taxon>
        <taxon>Verrucomicrobiia</taxon>
        <taxon>Verrucomicrobiales</taxon>
        <taxon>Verrucomicrobiaceae</taxon>
        <taxon>Oceaniferula</taxon>
    </lineage>
</organism>
<dbReference type="PROSITE" id="PS01058">
    <property type="entry name" value="SAICAR_SYNTHETASE_2"/>
    <property type="match status" value="1"/>
</dbReference>
<dbReference type="CDD" id="cd01414">
    <property type="entry name" value="SAICAR_synt_Sc"/>
    <property type="match status" value="1"/>
</dbReference>
<keyword evidence="3 8" id="KW-0436">Ligase</keyword>
<keyword evidence="11" id="KW-1185">Reference proteome</keyword>
<dbReference type="GO" id="GO:0005737">
    <property type="term" value="C:cytoplasm"/>
    <property type="evidence" value="ECO:0007669"/>
    <property type="project" value="TreeGrafter"/>
</dbReference>
<dbReference type="InterPro" id="IPR014106">
    <property type="entry name" value="SAICAR_synthase_Vibrio-typ"/>
</dbReference>
<dbReference type="HAMAP" id="MF_00137">
    <property type="entry name" value="SAICAR_synth"/>
    <property type="match status" value="1"/>
</dbReference>
<evidence type="ECO:0000259" key="9">
    <source>
        <dbReference type="Pfam" id="PF01259"/>
    </source>
</evidence>
<comment type="caution">
    <text evidence="10">The sequence shown here is derived from an EMBL/GenBank/DDBJ whole genome shotgun (WGS) entry which is preliminary data.</text>
</comment>
<gene>
    <name evidence="8 10" type="primary">purC</name>
    <name evidence="10" type="ORF">HW115_03660</name>
</gene>
<accession>A0A851GAQ1</accession>
<reference evidence="10 11" key="1">
    <citation type="submission" date="2020-07" db="EMBL/GenBank/DDBJ databases">
        <title>Roseicoccus Jingziensis gen. nov., sp. nov., isolated from coastal seawater.</title>
        <authorList>
            <person name="Feng X."/>
        </authorList>
    </citation>
    <scope>NUCLEOTIDE SEQUENCE [LARGE SCALE GENOMIC DNA]</scope>
    <source>
        <strain evidence="10 11">N1E253</strain>
    </source>
</reference>
<dbReference type="Gene3D" id="3.30.470.20">
    <property type="entry name" value="ATP-grasp fold, B domain"/>
    <property type="match status" value="1"/>
</dbReference>
<dbReference type="Proteomes" id="UP000557872">
    <property type="component" value="Unassembled WGS sequence"/>
</dbReference>
<evidence type="ECO:0000256" key="6">
    <source>
        <dbReference type="ARBA" id="ARBA00022840"/>
    </source>
</evidence>
<dbReference type="UniPathway" id="UPA00074">
    <property type="reaction ID" value="UER00131"/>
</dbReference>
<evidence type="ECO:0000313" key="10">
    <source>
        <dbReference type="EMBL" id="NWK54693.1"/>
    </source>
</evidence>
<evidence type="ECO:0000256" key="7">
    <source>
        <dbReference type="ARBA" id="ARBA00048475"/>
    </source>
</evidence>
<dbReference type="InterPro" id="IPR028923">
    <property type="entry name" value="SAICAR_synt/ADE2_N"/>
</dbReference>